<sequence length="1608" mass="176885">MVTRIFVTLLVSVNLLAPVNCGYSPAVPATCSAPDPLATTGQAEMFCVPGIADTVWYIDYNDQKTYSEAEEECNRATGDSWKMAWIASSAERQALYDRIKVVSALKKEYVVSLKDVNPSGGGGNRDWQWLTPHQNAAVYMPWLNACSNGGCGDCVTLDCTSDTDACQFNMVDCGQQSYAVLCRHGGATVNNEPTTQAPTTAAPTTTTTVVTTTQAPTTTTTVVTTTQAPTTAAVTTTQAPTTTSAATTTEAETTTMGADCSDPGNITNTNRSPAYQSAGFSEGDTVTYTCDQCSFLEGETSKSFNRTCSNNAWNNERNCSRYSCSPPGNVTNAVRSGTGELCGDNRQYQCYPGFKIWSEGRWSHTHTSTCQADGQWSNPATECVEDPVNLGCVQPTDTSWASSYTTVTGTRTVDACRTHCKDQGMAYSILAYGNRCLCSKPGLSHFNYVTELARSAEYTEDQLFKCNQTCPGSYDSYEYCGNSHEDYYSLYDTMIHTTWQLPSGNGLTTRMSNAADSLNYPEMSPQICSRYCYGKSSNYSYVLVRQWDCYCMEEADTDLRDIVDKVANCSYNAENCGGTDRVFGYPLSEEPYVSSCQDVYNAGLWIHGTYYSSDSSSFYCNIKENSTACDQGWISHGGHCYKLTHVQKNFDQAIQACAADNAHLVTVNSASEMNFLKNLIPTRPSLLYEWYFFIGFYDFADTKASTWLDGALSKYKYFHGTSPNTFGYKCNILMRSQQYKWRDWLCSETEGYICEKSPEYIGCFDRVQDGEVVLTNSKMSIQYCRQTCMAKSYDYAALLNGNACHCVTNDGTNATAFDLHSPLPMTSCSTPCLVNDKQYCGAANKFNVYQASGLSSPEYAQSCYELEMAGLPSGEYIIKPSGGSPSTINCTMESDGLCSVGWIGHNGHCYLFSAGFNSFTNVRAICKARDATMVTLDDVTEGTFLYNVRANVPALYDNSAYWHVGGYATAGYHHYQWNDGRLMKYSTWMSGQPNLHTQLCLAADMQNPPQLLDLRCTDNRHYVCEKYGGYKGCYGVASTSYRVLANIPSLTVQQCIETCRGKNKAFAGLKQKSCYCFDSIVTQTQAHSVCDVACEGGAYQNCGGTGNSMSMYQIDKYPSLADSCEDLYDQGIRISGDYKIQRYGETFIQTCTFYENNPDCPSGFIRWRGECYKFVTSAASWNAANGACLNSGAEMLSILNSEEWDFVQSTLTGIQYNAAKAGWFTGLRDPFGAKQHTWSDGHLLTWKPHSIQGTANQCVQLKRYHTNGNSYNAVSYHWSYVSCTSSLPYICKIPRDVIGCVPKPPDSKQTLVKYAGAMSNSLCRQICRGQNSTYAATNANLCTCYNDLTQSERQAVAKAGCSVQCPGNDGQRCGHASPERVTLNDVGVTCPADWVLENDRCYYHDNSTWVKYYDAYLHCRDYGVGGTILSVNTQAESDFSNTLNISDTWIGLSKLTASSSWKWDDGSSASWTNWAANQPGTEKCVTQNETGSWSTTPCSETHPVTCEKPADVIGCVPKPPDSKRTLVKYAGAMSNSLCRQICRGQNSTYAATNANLCTCYNDLTESERQAVAKAGCSVQCPGNDGQRCGHASPERVTLNDVGTYREIR</sequence>
<feature type="domain" description="WSC" evidence="8">
    <location>
        <begin position="757"/>
        <end position="852"/>
    </location>
</feature>
<name>A0A2R2MSZ3_LINAN</name>
<dbReference type="Pfam" id="PF00059">
    <property type="entry name" value="Lectin_C"/>
    <property type="match status" value="3"/>
</dbReference>
<dbReference type="SUPFAM" id="SSF56436">
    <property type="entry name" value="C-type lectin-like"/>
    <property type="match status" value="5"/>
</dbReference>
<dbReference type="InterPro" id="IPR016187">
    <property type="entry name" value="CTDL_fold"/>
</dbReference>
<feature type="domain" description="C-type lectin" evidence="6">
    <location>
        <begin position="905"/>
        <end position="1025"/>
    </location>
</feature>
<organism evidence="9 10">
    <name type="scientific">Lingula anatina</name>
    <name type="common">Brachiopod</name>
    <name type="synonym">Lingula unguis</name>
    <dbReference type="NCBI Taxonomy" id="7574"/>
    <lineage>
        <taxon>Eukaryota</taxon>
        <taxon>Metazoa</taxon>
        <taxon>Spiralia</taxon>
        <taxon>Lophotrochozoa</taxon>
        <taxon>Brachiopoda</taxon>
        <taxon>Linguliformea</taxon>
        <taxon>Lingulata</taxon>
        <taxon>Lingulida</taxon>
        <taxon>Linguloidea</taxon>
        <taxon>Lingulidae</taxon>
        <taxon>Lingula</taxon>
    </lineage>
</organism>
<evidence type="ECO:0000256" key="5">
    <source>
        <dbReference type="SAM" id="SignalP"/>
    </source>
</evidence>
<dbReference type="SMART" id="SM00034">
    <property type="entry name" value="CLECT"/>
    <property type="match status" value="4"/>
</dbReference>
<gene>
    <name evidence="10" type="primary">LOC106158750</name>
</gene>
<feature type="domain" description="WSC" evidence="8">
    <location>
        <begin position="1509"/>
        <end position="1602"/>
    </location>
</feature>
<dbReference type="InParanoid" id="A0A2R2MSZ3"/>
<reference evidence="10" key="1">
    <citation type="submission" date="2025-08" db="UniProtKB">
        <authorList>
            <consortium name="RefSeq"/>
        </authorList>
    </citation>
    <scope>IDENTIFICATION</scope>
    <source>
        <tissue evidence="10">Gonads</tissue>
    </source>
</reference>
<evidence type="ECO:0000256" key="4">
    <source>
        <dbReference type="SAM" id="MobiDB-lite"/>
    </source>
</evidence>
<dbReference type="PROSITE" id="PS50923">
    <property type="entry name" value="SUSHI"/>
    <property type="match status" value="2"/>
</dbReference>
<feature type="chain" id="PRO_5015177360" evidence="5">
    <location>
        <begin position="22"/>
        <end position="1608"/>
    </location>
</feature>
<accession>A0A2R2MSZ3</accession>
<feature type="domain" description="Sushi" evidence="7">
    <location>
        <begin position="322"/>
        <end position="385"/>
    </location>
</feature>
<feature type="domain" description="Sushi" evidence="7">
    <location>
        <begin position="258"/>
        <end position="321"/>
    </location>
</feature>
<evidence type="ECO:0000259" key="6">
    <source>
        <dbReference type="PROSITE" id="PS50041"/>
    </source>
</evidence>
<feature type="domain" description="WSC" evidence="8">
    <location>
        <begin position="1294"/>
        <end position="1387"/>
    </location>
</feature>
<dbReference type="CDD" id="cd00037">
    <property type="entry name" value="CLECT"/>
    <property type="match status" value="4"/>
</dbReference>
<evidence type="ECO:0000256" key="1">
    <source>
        <dbReference type="ARBA" id="ARBA00022729"/>
    </source>
</evidence>
<feature type="domain" description="WSC" evidence="8">
    <location>
        <begin position="386"/>
        <end position="494"/>
    </location>
</feature>
<dbReference type="InterPro" id="IPR035976">
    <property type="entry name" value="Sushi/SCR/CCP_sf"/>
</dbReference>
<dbReference type="CDD" id="cd00033">
    <property type="entry name" value="CCP"/>
    <property type="match status" value="1"/>
</dbReference>
<keyword evidence="9" id="KW-1185">Reference proteome</keyword>
<feature type="domain" description="C-type lectin" evidence="6">
    <location>
        <begin position="51"/>
        <end position="176"/>
    </location>
</feature>
<dbReference type="OrthoDB" id="6142884at2759"/>
<evidence type="ECO:0000256" key="2">
    <source>
        <dbReference type="ARBA" id="ARBA00023157"/>
    </source>
</evidence>
<dbReference type="SUPFAM" id="SSF57535">
    <property type="entry name" value="Complement control module/SCR domain"/>
    <property type="match status" value="2"/>
</dbReference>
<dbReference type="InterPro" id="IPR001304">
    <property type="entry name" value="C-type_lectin-like"/>
</dbReference>
<protein>
    <submittedName>
        <fullName evidence="10">Uncharacterized protein LOC106158750</fullName>
    </submittedName>
</protein>
<dbReference type="InterPro" id="IPR016186">
    <property type="entry name" value="C-type_lectin-like/link_sf"/>
</dbReference>
<dbReference type="InterPro" id="IPR050111">
    <property type="entry name" value="C-type_lectin/snaclec_domain"/>
</dbReference>
<dbReference type="PANTHER" id="PTHR22803">
    <property type="entry name" value="MANNOSE, PHOSPHOLIPASE, LECTIN RECEPTOR RELATED"/>
    <property type="match status" value="1"/>
</dbReference>
<feature type="domain" description="WSC" evidence="8">
    <location>
        <begin position="1027"/>
        <end position="1115"/>
    </location>
</feature>
<proteinExistence type="predicted"/>
<feature type="domain" description="C-type lectin" evidence="6">
    <location>
        <begin position="1167"/>
        <end position="1292"/>
    </location>
</feature>
<feature type="region of interest" description="Disordered" evidence="4">
    <location>
        <begin position="233"/>
        <end position="271"/>
    </location>
</feature>
<evidence type="ECO:0000259" key="8">
    <source>
        <dbReference type="PROSITE" id="PS51212"/>
    </source>
</evidence>
<dbReference type="RefSeq" id="XP_023933390.1">
    <property type="nucleotide sequence ID" value="XM_024077622.1"/>
</dbReference>
<feature type="signal peptide" evidence="5">
    <location>
        <begin position="1"/>
        <end position="21"/>
    </location>
</feature>
<dbReference type="InterPro" id="IPR002889">
    <property type="entry name" value="WSC_carb-bd"/>
</dbReference>
<keyword evidence="1 5" id="KW-0732">Signal</keyword>
<dbReference type="SMART" id="SM00321">
    <property type="entry name" value="WSC"/>
    <property type="match status" value="5"/>
</dbReference>
<dbReference type="Proteomes" id="UP000085678">
    <property type="component" value="Unplaced"/>
</dbReference>
<evidence type="ECO:0000256" key="3">
    <source>
        <dbReference type="PROSITE-ProRule" id="PRU00302"/>
    </source>
</evidence>
<dbReference type="GeneID" id="106158750"/>
<feature type="compositionally biased region" description="Low complexity" evidence="4">
    <location>
        <begin position="233"/>
        <end position="255"/>
    </location>
</feature>
<comment type="caution">
    <text evidence="3">Lacks conserved residue(s) required for the propagation of feature annotation.</text>
</comment>
<feature type="domain" description="C-type lectin" evidence="6">
    <location>
        <begin position="636"/>
        <end position="755"/>
    </location>
</feature>
<evidence type="ECO:0000313" key="9">
    <source>
        <dbReference type="Proteomes" id="UP000085678"/>
    </source>
</evidence>
<dbReference type="PROSITE" id="PS51212">
    <property type="entry name" value="WSC"/>
    <property type="match status" value="5"/>
</dbReference>
<feature type="domain" description="C-type lectin" evidence="6">
    <location>
        <begin position="1397"/>
        <end position="1507"/>
    </location>
</feature>
<evidence type="ECO:0000313" key="10">
    <source>
        <dbReference type="RefSeq" id="XP_023933390.1"/>
    </source>
</evidence>
<dbReference type="SMART" id="SM00032">
    <property type="entry name" value="CCP"/>
    <property type="match status" value="2"/>
</dbReference>
<dbReference type="Gene3D" id="3.10.100.10">
    <property type="entry name" value="Mannose-Binding Protein A, subunit A"/>
    <property type="match status" value="5"/>
</dbReference>
<dbReference type="Gene3D" id="2.10.70.10">
    <property type="entry name" value="Complement Module, domain 1"/>
    <property type="match status" value="2"/>
</dbReference>
<dbReference type="InterPro" id="IPR000436">
    <property type="entry name" value="Sushi_SCR_CCP_dom"/>
</dbReference>
<keyword evidence="3" id="KW-0768">Sushi</keyword>
<evidence type="ECO:0000259" key="7">
    <source>
        <dbReference type="PROSITE" id="PS50923"/>
    </source>
</evidence>
<dbReference type="KEGG" id="lak:106158750"/>
<dbReference type="PROSITE" id="PS50041">
    <property type="entry name" value="C_TYPE_LECTIN_2"/>
    <property type="match status" value="5"/>
</dbReference>
<dbReference type="InterPro" id="IPR018378">
    <property type="entry name" value="C-type_lectin_CS"/>
</dbReference>
<dbReference type="Pfam" id="PF01822">
    <property type="entry name" value="WSC"/>
    <property type="match status" value="4"/>
</dbReference>
<dbReference type="PROSITE" id="PS00615">
    <property type="entry name" value="C_TYPE_LECTIN_1"/>
    <property type="match status" value="1"/>
</dbReference>
<keyword evidence="2" id="KW-1015">Disulfide bond</keyword>